<evidence type="ECO:0000313" key="1">
    <source>
        <dbReference type="EMBL" id="AHL18556.1"/>
    </source>
</evidence>
<dbReference type="GeneID" id="18938397"/>
<dbReference type="KEGG" id="vg:18938397"/>
<keyword evidence="2" id="KW-1185">Reference proteome</keyword>
<evidence type="ECO:0000313" key="2">
    <source>
        <dbReference type="Proteomes" id="UP000019700"/>
    </source>
</evidence>
<organism evidence="1 2">
    <name type="scientific">Microbacterium phage vB_MoxS-ISF9</name>
    <dbReference type="NCBI Taxonomy" id="1458670"/>
    <lineage>
        <taxon>Viruses</taxon>
        <taxon>Duplodnaviria</taxon>
        <taxon>Heunggongvirae</taxon>
        <taxon>Uroviricota</taxon>
        <taxon>Caudoviricetes</taxon>
        <taxon>Farahnazvirus</taxon>
        <taxon>Farahnazvirus ISF9</taxon>
    </lineage>
</organism>
<accession>W8PFA5</accession>
<sequence>MKNHANARMTIREERIEQEVTDYKAAMTDVLKGHPGEAYLFVGFKEGMKQGMAVGSAAVASGVNKVIGQIDAGLLVDLDAIQDSLTRLVNVAQQEIGR</sequence>
<proteinExistence type="predicted"/>
<dbReference type="RefSeq" id="YP_009021531.1">
    <property type="nucleotide sequence ID" value="NC_023859.1"/>
</dbReference>
<name>W8PFA5_9CAUD</name>
<protein>
    <submittedName>
        <fullName evidence="1">Uncharacterized protein</fullName>
    </submittedName>
</protein>
<gene>
    <name evidence="1" type="ORF">ISF9_086</name>
</gene>
<reference evidence="1 2" key="1">
    <citation type="journal article" date="2014" name="Arch. Virol.">
        <title>Complete genome sequence of a novel phage, vB_MoxS-ISF9, infecting methylotrophic Microbacterium: first report of a virulent Microbacterium phage.</title>
        <authorList>
            <person name="Zamani I."/>
            <person name="Bouzari M."/>
            <person name="Emtiazi G."/>
            <person name="Ghasemi S.M."/>
            <person name="Chang H.I."/>
        </authorList>
    </citation>
    <scope>NUCLEOTIDE SEQUENCE [LARGE SCALE GENOMIC DNA]</scope>
</reference>
<dbReference type="Proteomes" id="UP000019700">
    <property type="component" value="Genome"/>
</dbReference>
<dbReference type="EMBL" id="KJ173786">
    <property type="protein sequence ID" value="AHL18556.1"/>
    <property type="molecule type" value="Genomic_DNA"/>
</dbReference>